<keyword evidence="1" id="KW-0254">Endocytosis</keyword>
<dbReference type="GO" id="GO:0030139">
    <property type="term" value="C:endocytic vesicle"/>
    <property type="evidence" value="ECO:0007669"/>
    <property type="project" value="TreeGrafter"/>
</dbReference>
<dbReference type="PANTHER" id="PTHR23065:SF54">
    <property type="entry name" value="SUPPRESSOR OF YEAST PROFILIN DELETION"/>
    <property type="match status" value="1"/>
</dbReference>
<dbReference type="InterPro" id="IPR018808">
    <property type="entry name" value="Muniscin_C"/>
</dbReference>
<dbReference type="STRING" id="1806994.A0A507C360"/>
<evidence type="ECO:0000256" key="2">
    <source>
        <dbReference type="SAM" id="MobiDB-lite"/>
    </source>
</evidence>
<dbReference type="InterPro" id="IPR028565">
    <property type="entry name" value="MHD"/>
</dbReference>
<comment type="caution">
    <text evidence="4">The sequence shown here is derived from an EMBL/GenBank/DDBJ whole genome shotgun (WGS) entry which is preliminary data.</text>
</comment>
<dbReference type="GO" id="GO:0032185">
    <property type="term" value="P:septin cytoskeleton organization"/>
    <property type="evidence" value="ECO:0007669"/>
    <property type="project" value="TreeGrafter"/>
</dbReference>
<evidence type="ECO:0000259" key="3">
    <source>
        <dbReference type="PROSITE" id="PS51072"/>
    </source>
</evidence>
<evidence type="ECO:0000313" key="5">
    <source>
        <dbReference type="Proteomes" id="UP000319731"/>
    </source>
</evidence>
<dbReference type="GO" id="GO:0032153">
    <property type="term" value="C:cell division site"/>
    <property type="evidence" value="ECO:0007669"/>
    <property type="project" value="TreeGrafter"/>
</dbReference>
<name>A0A507C360_9FUNG</name>
<dbReference type="InterPro" id="IPR027267">
    <property type="entry name" value="AH/BAR_dom_sf"/>
</dbReference>
<feature type="compositionally biased region" description="Polar residues" evidence="2">
    <location>
        <begin position="305"/>
        <end position="321"/>
    </location>
</feature>
<dbReference type="GO" id="GO:0006897">
    <property type="term" value="P:endocytosis"/>
    <property type="evidence" value="ECO:0007669"/>
    <property type="project" value="UniProtKB-KW"/>
</dbReference>
<feature type="region of interest" description="Disordered" evidence="2">
    <location>
        <begin position="282"/>
        <end position="335"/>
    </location>
</feature>
<dbReference type="EMBL" id="QEAO01000008">
    <property type="protein sequence ID" value="TPX35567.1"/>
    <property type="molecule type" value="Genomic_DNA"/>
</dbReference>
<protein>
    <recommendedName>
        <fullName evidence="3">MHD domain-containing protein</fullName>
    </recommendedName>
</protein>
<dbReference type="GO" id="GO:0005886">
    <property type="term" value="C:plasma membrane"/>
    <property type="evidence" value="ECO:0007669"/>
    <property type="project" value="TreeGrafter"/>
</dbReference>
<keyword evidence="5" id="KW-1185">Reference proteome</keyword>
<dbReference type="RefSeq" id="XP_031026040.1">
    <property type="nucleotide sequence ID" value="XM_031168012.1"/>
</dbReference>
<dbReference type="OrthoDB" id="27823at2759"/>
<dbReference type="PROSITE" id="PS51072">
    <property type="entry name" value="MHD"/>
    <property type="match status" value="1"/>
</dbReference>
<organism evidence="4 5">
    <name type="scientific">Synchytrium microbalum</name>
    <dbReference type="NCBI Taxonomy" id="1806994"/>
    <lineage>
        <taxon>Eukaryota</taxon>
        <taxon>Fungi</taxon>
        <taxon>Fungi incertae sedis</taxon>
        <taxon>Chytridiomycota</taxon>
        <taxon>Chytridiomycota incertae sedis</taxon>
        <taxon>Chytridiomycetes</taxon>
        <taxon>Synchytriales</taxon>
        <taxon>Synchytriaceae</taxon>
        <taxon>Synchytrium</taxon>
    </lineage>
</organism>
<dbReference type="SMART" id="SM00055">
    <property type="entry name" value="FCH"/>
    <property type="match status" value="1"/>
</dbReference>
<proteinExistence type="predicted"/>
<dbReference type="GeneID" id="42003309"/>
<dbReference type="AlphaFoldDB" id="A0A507C360"/>
<dbReference type="Pfam" id="PF00611">
    <property type="entry name" value="FCH"/>
    <property type="match status" value="1"/>
</dbReference>
<sequence length="672" mass="73144">MRFVESFSFDKPRESVEILLKRLRKGKAIEEEVADYFRERAQIEERYANELKMLSRKQPATDKEHFGTFAPVWGQVLLATAEVATLHSSLAQYLSDKLDKPLRTRADIDPDWAKLRTYETDFVKRTREYEEKVLKAAKLGGKKQPSGTGFIANRAEKRLNEATVTAEQAKIQWNNEAVQMFERFQRMEENRLGFLKVILTDYATFDAQNAQARSLVPDKTLAMAVSFDVDQEIDQFCISKNNINRNGSLPNISANGGNSRSGSFSRQSVVNGSAPAMTMQMTGSSEMAPADSPTAQVDSEGFTIRPQSTGNNPWADSSSHSAGDEDDTASISSQPRFNFNIKKEAIVEEPDVAFNTMRAMAVNLRSNTLANRGTTRRPDDRPTSFIGFASAEPTPLDELFGSAIQEPEASPPVPPLKVTISETINALLRNGSVDRLLLVGDITIQLPPTLPPPRGTVLLRLRNATSLEKAVPNPTYIRPIDSSPGDYVLSLDALTAAGGKDVPIIKYQVKANAWGGDGLIPFIVTPFWKIEPGSTSLVLAYHHSNKGGAAGITLRDVQVVVNVEGPSTLVFGAVSTKPPGIFSSDRKALLWKLGDVAAPLTEGEEPSKLVAKFDTPDGTSTGGSIAIKFTGSGSILSDIGLEFIPEPGQTESRATLSDVEKKITSGKYGATS</sequence>
<dbReference type="Gene3D" id="1.20.1270.60">
    <property type="entry name" value="Arfaptin homology (AH) domain/BAR domain"/>
    <property type="match status" value="1"/>
</dbReference>
<dbReference type="InterPro" id="IPR001060">
    <property type="entry name" value="FCH_dom"/>
</dbReference>
<dbReference type="Proteomes" id="UP000319731">
    <property type="component" value="Unassembled WGS sequence"/>
</dbReference>
<feature type="compositionally biased region" description="Low complexity" evidence="2">
    <location>
        <begin position="251"/>
        <end position="268"/>
    </location>
</feature>
<gene>
    <name evidence="4" type="ORF">SmJEL517_g02084</name>
</gene>
<evidence type="ECO:0000256" key="1">
    <source>
        <dbReference type="ARBA" id="ARBA00022583"/>
    </source>
</evidence>
<dbReference type="SUPFAM" id="SSF103657">
    <property type="entry name" value="BAR/IMD domain-like"/>
    <property type="match status" value="1"/>
</dbReference>
<dbReference type="Pfam" id="PF10291">
    <property type="entry name" value="muHD"/>
    <property type="match status" value="1"/>
</dbReference>
<feature type="domain" description="MHD" evidence="3">
    <location>
        <begin position="413"/>
        <end position="671"/>
    </location>
</feature>
<reference evidence="4 5" key="1">
    <citation type="journal article" date="2019" name="Sci. Rep.">
        <title>Comparative genomics of chytrid fungi reveal insights into the obligate biotrophic and pathogenic lifestyle of Synchytrium endobioticum.</title>
        <authorList>
            <person name="van de Vossenberg B.T.L.H."/>
            <person name="Warris S."/>
            <person name="Nguyen H.D.T."/>
            <person name="van Gent-Pelzer M.P.E."/>
            <person name="Joly D.L."/>
            <person name="van de Geest H.C."/>
            <person name="Bonants P.J.M."/>
            <person name="Smith D.S."/>
            <person name="Levesque C.A."/>
            <person name="van der Lee T.A.J."/>
        </authorList>
    </citation>
    <scope>NUCLEOTIDE SEQUENCE [LARGE SCALE GENOMIC DNA]</scope>
    <source>
        <strain evidence="4 5">JEL517</strain>
    </source>
</reference>
<feature type="region of interest" description="Disordered" evidence="2">
    <location>
        <begin position="247"/>
        <end position="269"/>
    </location>
</feature>
<evidence type="ECO:0000313" key="4">
    <source>
        <dbReference type="EMBL" id="TPX35567.1"/>
    </source>
</evidence>
<dbReference type="PANTHER" id="PTHR23065">
    <property type="entry name" value="PROLINE-SERINE-THREONINE PHOSPHATASE INTERACTING PROTEIN 1"/>
    <property type="match status" value="1"/>
</dbReference>
<accession>A0A507C360</accession>